<name>A0A177AX72_9BILA</name>
<dbReference type="Gene3D" id="3.30.590.50">
    <property type="match status" value="1"/>
</dbReference>
<dbReference type="Proteomes" id="UP000078046">
    <property type="component" value="Unassembled WGS sequence"/>
</dbReference>
<sequence length="81" mass="9536">MKKKLNIMLLAGKIRMVPGESIEYMIVHFDDKNRKAQFSLKSPEIREYFGNIEQKYAAKGLCTHHLYVQIIYLLKLSNVMF</sequence>
<evidence type="ECO:0000313" key="1">
    <source>
        <dbReference type="EMBL" id="OAF66627.1"/>
    </source>
</evidence>
<keyword evidence="2" id="KW-1185">Reference proteome</keyword>
<dbReference type="EMBL" id="LWCA01000876">
    <property type="protein sequence ID" value="OAF66627.1"/>
    <property type="molecule type" value="Genomic_DNA"/>
</dbReference>
<protein>
    <submittedName>
        <fullName evidence="1">Uncharacterized protein</fullName>
    </submittedName>
</protein>
<comment type="caution">
    <text evidence="1">The sequence shown here is derived from an EMBL/GenBank/DDBJ whole genome shotgun (WGS) entry which is preliminary data.</text>
</comment>
<accession>A0A177AX72</accession>
<proteinExistence type="predicted"/>
<dbReference type="AlphaFoldDB" id="A0A177AX72"/>
<reference evidence="1 2" key="1">
    <citation type="submission" date="2016-04" db="EMBL/GenBank/DDBJ databases">
        <title>The genome of Intoshia linei affirms orthonectids as highly simplified spiralians.</title>
        <authorList>
            <person name="Mikhailov K.V."/>
            <person name="Slusarev G.S."/>
            <person name="Nikitin M.A."/>
            <person name="Logacheva M.D."/>
            <person name="Penin A."/>
            <person name="Aleoshin V."/>
            <person name="Panchin Y.V."/>
        </authorList>
    </citation>
    <scope>NUCLEOTIDE SEQUENCE [LARGE SCALE GENOMIC DNA]</scope>
    <source>
        <strain evidence="1">Intl2013</strain>
        <tissue evidence="1">Whole animal</tissue>
    </source>
</reference>
<evidence type="ECO:0000313" key="2">
    <source>
        <dbReference type="Proteomes" id="UP000078046"/>
    </source>
</evidence>
<gene>
    <name evidence="1" type="ORF">A3Q56_05592</name>
</gene>
<organism evidence="1 2">
    <name type="scientific">Intoshia linei</name>
    <dbReference type="NCBI Taxonomy" id="1819745"/>
    <lineage>
        <taxon>Eukaryota</taxon>
        <taxon>Metazoa</taxon>
        <taxon>Spiralia</taxon>
        <taxon>Lophotrochozoa</taxon>
        <taxon>Mesozoa</taxon>
        <taxon>Orthonectida</taxon>
        <taxon>Rhopaluridae</taxon>
        <taxon>Intoshia</taxon>
    </lineage>
</organism>